<sequence>MSLNQTDIFSMFNIEDEVETKKIEAAKAAEEAKAKQIERINAMKGNAENNGKTGMKPSVTEKKDPFKVTVSTIIRYAGEERPVTSYFSIEQLENGLATKKKDSDEVEYKPISENDLRKKLEEDYPELVANFTSLVYIEKKDIVVPVLQAKKKGNNDCTEESPIILGDSFYTPSPKKKIPFQLLAEFLVIAKDFAKTFGTEVHADFYLDLDTDEFFMDIPKQRVNPVLVEITETPLESALKFIEKRYVKVMEIHSHHYMSATPSSIDDANERSQILYAIVGRLDRLFPEITLRTFDLATQRHIPLNPSLVFEEQDYQNDVRYIYDTSVVEVA</sequence>
<evidence type="ECO:0000313" key="2">
    <source>
        <dbReference type="EMBL" id="KZE68020.1"/>
    </source>
</evidence>
<dbReference type="EMBL" id="LRFC01000006">
    <property type="protein sequence ID" value="KZE68020.1"/>
    <property type="molecule type" value="Genomic_DNA"/>
</dbReference>
<reference evidence="3" key="1">
    <citation type="submission" date="2016-01" db="EMBL/GenBank/DDBJ databases">
        <title>Draft genome of Chromobacterium sp. F49.</title>
        <authorList>
            <person name="Hong K.W."/>
        </authorList>
    </citation>
    <scope>NUCLEOTIDE SEQUENCE [LARGE SCALE GENOMIC DNA]</scope>
    <source>
        <strain evidence="3">P7IIIA</strain>
    </source>
</reference>
<dbReference type="Proteomes" id="UP000076567">
    <property type="component" value="Unassembled WGS sequence"/>
</dbReference>
<dbReference type="RefSeq" id="WP_066238576.1">
    <property type="nucleotide sequence ID" value="NZ_LRFC01000006.1"/>
</dbReference>
<organism evidence="2 3">
    <name type="scientific">Fictibacillus phosphorivorans</name>
    <dbReference type="NCBI Taxonomy" id="1221500"/>
    <lineage>
        <taxon>Bacteria</taxon>
        <taxon>Bacillati</taxon>
        <taxon>Bacillota</taxon>
        <taxon>Bacilli</taxon>
        <taxon>Bacillales</taxon>
        <taxon>Fictibacillaceae</taxon>
        <taxon>Fictibacillus</taxon>
    </lineage>
</organism>
<accession>A0A165NX73</accession>
<proteinExistence type="predicted"/>
<gene>
    <name evidence="2" type="ORF">AWM68_17780</name>
</gene>
<name>A0A165NX73_9BACL</name>
<protein>
    <recommendedName>
        <fullName evidence="4">JAB domain-containing protein</fullName>
    </recommendedName>
</protein>
<evidence type="ECO:0000256" key="1">
    <source>
        <dbReference type="SAM" id="MobiDB-lite"/>
    </source>
</evidence>
<keyword evidence="3" id="KW-1185">Reference proteome</keyword>
<evidence type="ECO:0008006" key="4">
    <source>
        <dbReference type="Google" id="ProtNLM"/>
    </source>
</evidence>
<comment type="caution">
    <text evidence="2">The sequence shown here is derived from an EMBL/GenBank/DDBJ whole genome shotgun (WGS) entry which is preliminary data.</text>
</comment>
<feature type="region of interest" description="Disordered" evidence="1">
    <location>
        <begin position="40"/>
        <end position="60"/>
    </location>
</feature>
<dbReference type="AlphaFoldDB" id="A0A165NX73"/>
<evidence type="ECO:0000313" key="3">
    <source>
        <dbReference type="Proteomes" id="UP000076567"/>
    </source>
</evidence>